<reference evidence="2" key="1">
    <citation type="journal article" date="2020" name="Stud. Mycol.">
        <title>101 Dothideomycetes genomes: a test case for predicting lifestyles and emergence of pathogens.</title>
        <authorList>
            <person name="Haridas S."/>
            <person name="Albert R."/>
            <person name="Binder M."/>
            <person name="Bloem J."/>
            <person name="Labutti K."/>
            <person name="Salamov A."/>
            <person name="Andreopoulos B."/>
            <person name="Baker S."/>
            <person name="Barry K."/>
            <person name="Bills G."/>
            <person name="Bluhm B."/>
            <person name="Cannon C."/>
            <person name="Castanera R."/>
            <person name="Culley D."/>
            <person name="Daum C."/>
            <person name="Ezra D."/>
            <person name="Gonzalez J."/>
            <person name="Henrissat B."/>
            <person name="Kuo A."/>
            <person name="Liang C."/>
            <person name="Lipzen A."/>
            <person name="Lutzoni F."/>
            <person name="Magnuson J."/>
            <person name="Mondo S."/>
            <person name="Nolan M."/>
            <person name="Ohm R."/>
            <person name="Pangilinan J."/>
            <person name="Park H.-J."/>
            <person name="Ramirez L."/>
            <person name="Alfaro M."/>
            <person name="Sun H."/>
            <person name="Tritt A."/>
            <person name="Yoshinaga Y."/>
            <person name="Zwiers L.-H."/>
            <person name="Turgeon B."/>
            <person name="Goodwin S."/>
            <person name="Spatafora J."/>
            <person name="Crous P."/>
            <person name="Grigoriev I."/>
        </authorList>
    </citation>
    <scope>NUCLEOTIDE SEQUENCE</scope>
    <source>
        <strain evidence="2">CBS 675.92</strain>
    </source>
</reference>
<proteinExistence type="predicted"/>
<feature type="region of interest" description="Disordered" evidence="1">
    <location>
        <begin position="1"/>
        <end position="35"/>
    </location>
</feature>
<organism evidence="2 3">
    <name type="scientific">Byssothecium circinans</name>
    <dbReference type="NCBI Taxonomy" id="147558"/>
    <lineage>
        <taxon>Eukaryota</taxon>
        <taxon>Fungi</taxon>
        <taxon>Dikarya</taxon>
        <taxon>Ascomycota</taxon>
        <taxon>Pezizomycotina</taxon>
        <taxon>Dothideomycetes</taxon>
        <taxon>Pleosporomycetidae</taxon>
        <taxon>Pleosporales</taxon>
        <taxon>Massarineae</taxon>
        <taxon>Massarinaceae</taxon>
        <taxon>Byssothecium</taxon>
    </lineage>
</organism>
<dbReference type="Proteomes" id="UP000800035">
    <property type="component" value="Unassembled WGS sequence"/>
</dbReference>
<gene>
    <name evidence="2" type="ORF">CC80DRAFT_210278</name>
</gene>
<sequence>MSPYNLRSRARAGGDDNVAEGRGGELDTVGDDEHDAVDDASTYPCSFRFAHGLGRACDTDHASARSLSLGARVLYIHCIRYTIYGLHTRGDSKADIRAEYWMPSLGHTALARFTSCLMDVPSGRVKAHRKRMALYTTPAYNHGSAQGPTA</sequence>
<dbReference type="AlphaFoldDB" id="A0A6A5TGV7"/>
<evidence type="ECO:0000256" key="1">
    <source>
        <dbReference type="SAM" id="MobiDB-lite"/>
    </source>
</evidence>
<name>A0A6A5TGV7_9PLEO</name>
<protein>
    <submittedName>
        <fullName evidence="2">Uncharacterized protein</fullName>
    </submittedName>
</protein>
<evidence type="ECO:0000313" key="2">
    <source>
        <dbReference type="EMBL" id="KAF1951364.1"/>
    </source>
</evidence>
<dbReference type="EMBL" id="ML977018">
    <property type="protein sequence ID" value="KAF1951364.1"/>
    <property type="molecule type" value="Genomic_DNA"/>
</dbReference>
<evidence type="ECO:0000313" key="3">
    <source>
        <dbReference type="Proteomes" id="UP000800035"/>
    </source>
</evidence>
<accession>A0A6A5TGV7</accession>
<keyword evidence="3" id="KW-1185">Reference proteome</keyword>